<proteinExistence type="predicted"/>
<evidence type="ECO:0008006" key="3">
    <source>
        <dbReference type="Google" id="ProtNLM"/>
    </source>
</evidence>
<organism evidence="1 2">
    <name type="scientific">Colocasia esculenta</name>
    <name type="common">Wild taro</name>
    <name type="synonym">Arum esculentum</name>
    <dbReference type="NCBI Taxonomy" id="4460"/>
    <lineage>
        <taxon>Eukaryota</taxon>
        <taxon>Viridiplantae</taxon>
        <taxon>Streptophyta</taxon>
        <taxon>Embryophyta</taxon>
        <taxon>Tracheophyta</taxon>
        <taxon>Spermatophyta</taxon>
        <taxon>Magnoliopsida</taxon>
        <taxon>Liliopsida</taxon>
        <taxon>Araceae</taxon>
        <taxon>Aroideae</taxon>
        <taxon>Colocasieae</taxon>
        <taxon>Colocasia</taxon>
    </lineage>
</organism>
<dbReference type="PANTHER" id="PTHR31972:SF48">
    <property type="entry name" value="OS04G0407500 PROTEIN"/>
    <property type="match status" value="1"/>
</dbReference>
<evidence type="ECO:0000313" key="1">
    <source>
        <dbReference type="EMBL" id="MQM08738.1"/>
    </source>
</evidence>
<accession>A0A843WQC2</accession>
<dbReference type="Pfam" id="PF05910">
    <property type="entry name" value="DUF868"/>
    <property type="match status" value="1"/>
</dbReference>
<dbReference type="InterPro" id="IPR008586">
    <property type="entry name" value="DUF868_pln"/>
</dbReference>
<dbReference type="EMBL" id="NMUH01004196">
    <property type="protein sequence ID" value="MQM08738.1"/>
    <property type="molecule type" value="Genomic_DNA"/>
</dbReference>
<dbReference type="Proteomes" id="UP000652761">
    <property type="component" value="Unassembled WGS sequence"/>
</dbReference>
<evidence type="ECO:0000313" key="2">
    <source>
        <dbReference type="Proteomes" id="UP000652761"/>
    </source>
</evidence>
<comment type="caution">
    <text evidence="1">The sequence shown here is derived from an EMBL/GenBank/DDBJ whole genome shotgun (WGS) entry which is preliminary data.</text>
</comment>
<keyword evidence="2" id="KW-1185">Reference proteome</keyword>
<dbReference type="PANTHER" id="PTHR31972">
    <property type="entry name" value="EXPRESSED PROTEIN"/>
    <property type="match status" value="1"/>
</dbReference>
<protein>
    <recommendedName>
        <fullName evidence="3">DUF868 family protein</fullName>
    </recommendedName>
</protein>
<dbReference type="OrthoDB" id="678233at2759"/>
<gene>
    <name evidence="1" type="ORF">Taro_041600</name>
</gene>
<dbReference type="AlphaFoldDB" id="A0A843WQC2"/>
<sequence length="309" mass="34156">MRDFASCYNEHAVKVSDSSCSGTGNASSARDPSVQRSVTCFYRTKLQSTRGEFLVRVTWSNSLVGQGFSLGVEEDLRSRPQHVPNKPVHDGGATTSLQIRKKKGSRSFVSGDSAVEVYWDISSARYDAGPEPVGGFYVAVVVDGELGLRLGDMSVAHVNTLTADFSLIGRKEQVVGSNVYSTRSRFGDGGRDHEIQIQCRGEGRDARESELCVCVDKKKVVHVRRLRWNFRGNQTIFVDGVAVDMMWDVHDWWFSDAAPGCAAFMFRARGALESRLWLEEEAASKDEQQGGGKSSGFSLLIHAFKTPWQ</sequence>
<reference evidence="1" key="1">
    <citation type="submission" date="2017-07" db="EMBL/GenBank/DDBJ databases">
        <title>Taro Niue Genome Assembly and Annotation.</title>
        <authorList>
            <person name="Atibalentja N."/>
            <person name="Keating K."/>
            <person name="Fields C.J."/>
        </authorList>
    </citation>
    <scope>NUCLEOTIDE SEQUENCE</scope>
    <source>
        <strain evidence="1">Niue_2</strain>
        <tissue evidence="1">Leaf</tissue>
    </source>
</reference>
<name>A0A843WQC2_COLES</name>